<name>A0A921YTL8_MANSE</name>
<gene>
    <name evidence="2" type="ORF">O3G_MSEX003308</name>
</gene>
<protein>
    <submittedName>
        <fullName evidence="2">Uncharacterized protein</fullName>
    </submittedName>
</protein>
<reference evidence="2" key="1">
    <citation type="journal article" date="2016" name="Insect Biochem. Mol. Biol.">
        <title>Multifaceted biological insights from a draft genome sequence of the tobacco hornworm moth, Manduca sexta.</title>
        <authorList>
            <person name="Kanost M.R."/>
            <person name="Arrese E.L."/>
            <person name="Cao X."/>
            <person name="Chen Y.R."/>
            <person name="Chellapilla S."/>
            <person name="Goldsmith M.R."/>
            <person name="Grosse-Wilde E."/>
            <person name="Heckel D.G."/>
            <person name="Herndon N."/>
            <person name="Jiang H."/>
            <person name="Papanicolaou A."/>
            <person name="Qu J."/>
            <person name="Soulages J.L."/>
            <person name="Vogel H."/>
            <person name="Walters J."/>
            <person name="Waterhouse R.M."/>
            <person name="Ahn S.J."/>
            <person name="Almeida F.C."/>
            <person name="An C."/>
            <person name="Aqrawi P."/>
            <person name="Bretschneider A."/>
            <person name="Bryant W.B."/>
            <person name="Bucks S."/>
            <person name="Chao H."/>
            <person name="Chevignon G."/>
            <person name="Christen J.M."/>
            <person name="Clarke D.F."/>
            <person name="Dittmer N.T."/>
            <person name="Ferguson L.C.F."/>
            <person name="Garavelou S."/>
            <person name="Gordon K.H.J."/>
            <person name="Gunaratna R.T."/>
            <person name="Han Y."/>
            <person name="Hauser F."/>
            <person name="He Y."/>
            <person name="Heidel-Fischer H."/>
            <person name="Hirsh A."/>
            <person name="Hu Y."/>
            <person name="Jiang H."/>
            <person name="Kalra D."/>
            <person name="Klinner C."/>
            <person name="Konig C."/>
            <person name="Kovar C."/>
            <person name="Kroll A.R."/>
            <person name="Kuwar S.S."/>
            <person name="Lee S.L."/>
            <person name="Lehman R."/>
            <person name="Li K."/>
            <person name="Li Z."/>
            <person name="Liang H."/>
            <person name="Lovelace S."/>
            <person name="Lu Z."/>
            <person name="Mansfield J.H."/>
            <person name="McCulloch K.J."/>
            <person name="Mathew T."/>
            <person name="Morton B."/>
            <person name="Muzny D.M."/>
            <person name="Neunemann D."/>
            <person name="Ongeri F."/>
            <person name="Pauchet Y."/>
            <person name="Pu L.L."/>
            <person name="Pyrousis I."/>
            <person name="Rao X.J."/>
            <person name="Redding A."/>
            <person name="Roesel C."/>
            <person name="Sanchez-Gracia A."/>
            <person name="Schaack S."/>
            <person name="Shukla A."/>
            <person name="Tetreau G."/>
            <person name="Wang Y."/>
            <person name="Xiong G.H."/>
            <person name="Traut W."/>
            <person name="Walsh T.K."/>
            <person name="Worley K.C."/>
            <person name="Wu D."/>
            <person name="Wu W."/>
            <person name="Wu Y.Q."/>
            <person name="Zhang X."/>
            <person name="Zou Z."/>
            <person name="Zucker H."/>
            <person name="Briscoe A.D."/>
            <person name="Burmester T."/>
            <person name="Clem R.J."/>
            <person name="Feyereisen R."/>
            <person name="Grimmelikhuijzen C.J.P."/>
            <person name="Hamodrakas S.J."/>
            <person name="Hansson B.S."/>
            <person name="Huguet E."/>
            <person name="Jermiin L.S."/>
            <person name="Lan Q."/>
            <person name="Lehman H.K."/>
            <person name="Lorenzen M."/>
            <person name="Merzendorfer H."/>
            <person name="Michalopoulos I."/>
            <person name="Morton D.B."/>
            <person name="Muthukrishnan S."/>
            <person name="Oakeshott J.G."/>
            <person name="Palmer W."/>
            <person name="Park Y."/>
            <person name="Passarelli A.L."/>
            <person name="Rozas J."/>
            <person name="Schwartz L.M."/>
            <person name="Smith W."/>
            <person name="Southgate A."/>
            <person name="Vilcinskas A."/>
            <person name="Vogt R."/>
            <person name="Wang P."/>
            <person name="Werren J."/>
            <person name="Yu X.Q."/>
            <person name="Zhou J.J."/>
            <person name="Brown S.J."/>
            <person name="Scherer S.E."/>
            <person name="Richards S."/>
            <person name="Blissard G.W."/>
        </authorList>
    </citation>
    <scope>NUCLEOTIDE SEQUENCE</scope>
</reference>
<feature type="signal peptide" evidence="1">
    <location>
        <begin position="1"/>
        <end position="21"/>
    </location>
</feature>
<keyword evidence="3" id="KW-1185">Reference proteome</keyword>
<dbReference type="Proteomes" id="UP000791440">
    <property type="component" value="Unassembled WGS sequence"/>
</dbReference>
<reference evidence="2" key="2">
    <citation type="submission" date="2020-12" db="EMBL/GenBank/DDBJ databases">
        <authorList>
            <person name="Kanost M."/>
        </authorList>
    </citation>
    <scope>NUCLEOTIDE SEQUENCE</scope>
</reference>
<accession>A0A921YTL8</accession>
<dbReference type="EMBL" id="JH668310">
    <property type="protein sequence ID" value="KAG6444392.1"/>
    <property type="molecule type" value="Genomic_DNA"/>
</dbReference>
<keyword evidence="1" id="KW-0732">Signal</keyword>
<sequence length="72" mass="7759">MICYSIVFLVISYSFIEQIHSVSSDNIEDSENDNINVENRTVEDSAVPIEGSVSFSGQANASGRVTIQGSTS</sequence>
<organism evidence="2 3">
    <name type="scientific">Manduca sexta</name>
    <name type="common">Tobacco hawkmoth</name>
    <name type="synonym">Tobacco hornworm</name>
    <dbReference type="NCBI Taxonomy" id="7130"/>
    <lineage>
        <taxon>Eukaryota</taxon>
        <taxon>Metazoa</taxon>
        <taxon>Ecdysozoa</taxon>
        <taxon>Arthropoda</taxon>
        <taxon>Hexapoda</taxon>
        <taxon>Insecta</taxon>
        <taxon>Pterygota</taxon>
        <taxon>Neoptera</taxon>
        <taxon>Endopterygota</taxon>
        <taxon>Lepidoptera</taxon>
        <taxon>Glossata</taxon>
        <taxon>Ditrysia</taxon>
        <taxon>Bombycoidea</taxon>
        <taxon>Sphingidae</taxon>
        <taxon>Sphinginae</taxon>
        <taxon>Sphingini</taxon>
        <taxon>Manduca</taxon>
    </lineage>
</organism>
<dbReference type="AlphaFoldDB" id="A0A921YTL8"/>
<comment type="caution">
    <text evidence="2">The sequence shown here is derived from an EMBL/GenBank/DDBJ whole genome shotgun (WGS) entry which is preliminary data.</text>
</comment>
<evidence type="ECO:0000313" key="2">
    <source>
        <dbReference type="EMBL" id="KAG6444392.1"/>
    </source>
</evidence>
<feature type="chain" id="PRO_5038324419" evidence="1">
    <location>
        <begin position="22"/>
        <end position="72"/>
    </location>
</feature>
<evidence type="ECO:0000256" key="1">
    <source>
        <dbReference type="SAM" id="SignalP"/>
    </source>
</evidence>
<proteinExistence type="predicted"/>
<evidence type="ECO:0000313" key="3">
    <source>
        <dbReference type="Proteomes" id="UP000791440"/>
    </source>
</evidence>
<dbReference type="EMBL" id="JH668310">
    <property type="protein sequence ID" value="KAG6444391.1"/>
    <property type="molecule type" value="Genomic_DNA"/>
</dbReference>